<keyword evidence="6" id="KW-1185">Reference proteome</keyword>
<dbReference type="AlphaFoldDB" id="Q314W6"/>
<dbReference type="HOGENOM" id="CLU_405827_0_0_7"/>
<name>Q314W6_OLEA2</name>
<feature type="transmembrane region" description="Helical" evidence="1">
    <location>
        <begin position="220"/>
        <end position="240"/>
    </location>
</feature>
<dbReference type="InterPro" id="IPR046712">
    <property type="entry name" value="DUF6785"/>
</dbReference>
<evidence type="ECO:0000256" key="2">
    <source>
        <dbReference type="SAM" id="SignalP"/>
    </source>
</evidence>
<dbReference type="STRING" id="207559.Dde_0729"/>
<protein>
    <submittedName>
        <fullName evidence="5">Uncharacterized protein</fullName>
    </submittedName>
</protein>
<evidence type="ECO:0000256" key="1">
    <source>
        <dbReference type="SAM" id="Phobius"/>
    </source>
</evidence>
<feature type="domain" description="DUF6784" evidence="3">
    <location>
        <begin position="571"/>
        <end position="667"/>
    </location>
</feature>
<feature type="signal peptide" evidence="2">
    <location>
        <begin position="1"/>
        <end position="19"/>
    </location>
</feature>
<dbReference type="KEGG" id="dde:Dde_0729"/>
<evidence type="ECO:0000259" key="3">
    <source>
        <dbReference type="Pfam" id="PF20580"/>
    </source>
</evidence>
<reference evidence="5 6" key="1">
    <citation type="journal article" date="2011" name="J. Bacteriol.">
        <title>Complete genome sequence and updated annotation of Desulfovibrio alaskensis G20.</title>
        <authorList>
            <person name="Hauser L.J."/>
            <person name="Land M.L."/>
            <person name="Brown S.D."/>
            <person name="Larimer F."/>
            <person name="Keller K.L."/>
            <person name="Rapp-Giles B.J."/>
            <person name="Price M.N."/>
            <person name="Lin M."/>
            <person name="Bruce D.C."/>
            <person name="Detter J.C."/>
            <person name="Tapia R."/>
            <person name="Han C.S."/>
            <person name="Goodwin L.A."/>
            <person name="Cheng J.F."/>
            <person name="Pitluck S."/>
            <person name="Copeland A."/>
            <person name="Lucas S."/>
            <person name="Nolan M."/>
            <person name="Lapidus A.L."/>
            <person name="Palumbo A.V."/>
            <person name="Wall J.D."/>
        </authorList>
    </citation>
    <scope>NUCLEOTIDE SEQUENCE [LARGE SCALE GENOMIC DNA]</scope>
    <source>
        <strain evidence="6">ATCC BAA 1058 / DSM 17464 / G20</strain>
    </source>
</reference>
<feature type="transmembrane region" description="Helical" evidence="1">
    <location>
        <begin position="161"/>
        <end position="182"/>
    </location>
</feature>
<feature type="transmembrane region" description="Helical" evidence="1">
    <location>
        <begin position="639"/>
        <end position="661"/>
    </location>
</feature>
<feature type="transmembrane region" description="Helical" evidence="1">
    <location>
        <begin position="260"/>
        <end position="283"/>
    </location>
</feature>
<keyword evidence="2" id="KW-0732">Signal</keyword>
<gene>
    <name evidence="5" type="ordered locus">Dde_0729</name>
</gene>
<feature type="transmembrane region" description="Helical" evidence="1">
    <location>
        <begin position="412"/>
        <end position="430"/>
    </location>
</feature>
<dbReference type="Pfam" id="PF20580">
    <property type="entry name" value="DUF6784"/>
    <property type="match status" value="1"/>
</dbReference>
<dbReference type="EMBL" id="CP000112">
    <property type="protein sequence ID" value="ABB37530.1"/>
    <property type="molecule type" value="Genomic_DNA"/>
</dbReference>
<proteinExistence type="predicted"/>
<feature type="chain" id="PRO_5004220155" evidence="2">
    <location>
        <begin position="20"/>
        <end position="671"/>
    </location>
</feature>
<accession>Q314W6</accession>
<feature type="transmembrane region" description="Helical" evidence="1">
    <location>
        <begin position="332"/>
        <end position="349"/>
    </location>
</feature>
<dbReference type="eggNOG" id="ENOG502Z7XV">
    <property type="taxonomic scope" value="Bacteria"/>
</dbReference>
<dbReference type="Pfam" id="PF20581">
    <property type="entry name" value="DUF6785"/>
    <property type="match status" value="1"/>
</dbReference>
<feature type="transmembrane region" description="Helical" evidence="1">
    <location>
        <begin position="40"/>
        <end position="59"/>
    </location>
</feature>
<feature type="transmembrane region" description="Helical" evidence="1">
    <location>
        <begin position="386"/>
        <end position="406"/>
    </location>
</feature>
<feature type="transmembrane region" description="Helical" evidence="1">
    <location>
        <begin position="71"/>
        <end position="89"/>
    </location>
</feature>
<sequence>MIRLRALFTGLAVSLCLCAAVPLQSGLAGGAPLGGGPMPVLPFVLAMLLYAASAAWARLRHTAPPLSGNEILVIWLLTALVSGVAWSGLTEHFLLLVTAPLRFVQEGLPWPDAIRPLLPRSWLQHDAAAVRDLYNGLRDGRAMSWSAVAAAIPWHVWLPLLTVWVAFILLCYATMICLISLFGRQWVDNERMNFPLLRVPQMMGDALDTGRMGQFLTDRYLWWGLAVPVTLHMMNGLHYVTPGVPQIDTLVLAGKFFPKYGLLSGFHKLRIFFIPAVIGFAFLTARQVSFSLWFFHLTGLLLLGVLYITGLQAPEAALGVTLGPDFSRPEEAQALGASVIFFCFLLWLARTHLRRALGAAIRPAAHAGGNAMHTAAGGEWMSPVTALRGALAGLVLMGLWCSWAGISPAGSLLLPLLFFLMLLVVSRLIAQGGLAGFSLAAAPTDGLTATSGSGILGGTGIAAAAVMQKLLFADMRESVMPVLVHGAKVTGTATEHAAVRPATARRRILAGMAAALVMAVCVSFFTMLLMAYRYGLRDLRLDFASRAVTATYENAWKLLELPAATSGWTTGFILLGMAVMAVLVLCFTRFYWWPLHPLGYLAAYSPALRTLWFSIMLGWLCNQLVLRYGGTRLYRRIQLLFAGLVAGDFIMAGVWAAVSAFTGNPYRVFPF</sequence>
<organism evidence="5 6">
    <name type="scientific">Oleidesulfovibrio alaskensis (strain ATCC BAA-1058 / DSM 17464 / G20)</name>
    <name type="common">Desulfovibrio alaskensis</name>
    <dbReference type="NCBI Taxonomy" id="207559"/>
    <lineage>
        <taxon>Bacteria</taxon>
        <taxon>Pseudomonadati</taxon>
        <taxon>Thermodesulfobacteriota</taxon>
        <taxon>Desulfovibrionia</taxon>
        <taxon>Desulfovibrionales</taxon>
        <taxon>Desulfovibrionaceae</taxon>
        <taxon>Oleidesulfovibrio</taxon>
    </lineage>
</organism>
<feature type="transmembrane region" description="Helical" evidence="1">
    <location>
        <begin position="598"/>
        <end position="619"/>
    </location>
</feature>
<keyword evidence="1" id="KW-0472">Membrane</keyword>
<evidence type="ECO:0000259" key="4">
    <source>
        <dbReference type="Pfam" id="PF20581"/>
    </source>
</evidence>
<feature type="domain" description="DUF6785" evidence="4">
    <location>
        <begin position="3"/>
        <end position="535"/>
    </location>
</feature>
<keyword evidence="1" id="KW-0812">Transmembrane</keyword>
<keyword evidence="1" id="KW-1133">Transmembrane helix</keyword>
<feature type="transmembrane region" description="Helical" evidence="1">
    <location>
        <begin position="568"/>
        <end position="591"/>
    </location>
</feature>
<feature type="transmembrane region" description="Helical" evidence="1">
    <location>
        <begin position="508"/>
        <end position="532"/>
    </location>
</feature>
<dbReference type="Proteomes" id="UP000002710">
    <property type="component" value="Chromosome"/>
</dbReference>
<evidence type="ECO:0000313" key="6">
    <source>
        <dbReference type="Proteomes" id="UP000002710"/>
    </source>
</evidence>
<feature type="transmembrane region" description="Helical" evidence="1">
    <location>
        <begin position="290"/>
        <end position="312"/>
    </location>
</feature>
<dbReference type="InterPro" id="IPR046711">
    <property type="entry name" value="DUF6784"/>
</dbReference>
<evidence type="ECO:0000313" key="5">
    <source>
        <dbReference type="EMBL" id="ABB37530.1"/>
    </source>
</evidence>
<dbReference type="RefSeq" id="WP_011366809.1">
    <property type="nucleotide sequence ID" value="NC_007519.1"/>
</dbReference>